<dbReference type="Proteomes" id="UP000324897">
    <property type="component" value="Unassembled WGS sequence"/>
</dbReference>
<keyword evidence="3" id="KW-1185">Reference proteome</keyword>
<accession>A0A5J9SMD8</accession>
<organism evidence="2 3">
    <name type="scientific">Eragrostis curvula</name>
    <name type="common">weeping love grass</name>
    <dbReference type="NCBI Taxonomy" id="38414"/>
    <lineage>
        <taxon>Eukaryota</taxon>
        <taxon>Viridiplantae</taxon>
        <taxon>Streptophyta</taxon>
        <taxon>Embryophyta</taxon>
        <taxon>Tracheophyta</taxon>
        <taxon>Spermatophyta</taxon>
        <taxon>Magnoliopsida</taxon>
        <taxon>Liliopsida</taxon>
        <taxon>Poales</taxon>
        <taxon>Poaceae</taxon>
        <taxon>PACMAD clade</taxon>
        <taxon>Chloridoideae</taxon>
        <taxon>Eragrostideae</taxon>
        <taxon>Eragrostidinae</taxon>
        <taxon>Eragrostis</taxon>
    </lineage>
</organism>
<protein>
    <recommendedName>
        <fullName evidence="4">Protein kinase domain-containing protein</fullName>
    </recommendedName>
</protein>
<sequence length="59" mass="6585">MASSTSTTKKSNPELSEERGTQRLRLFDLEELSSTTDGFSHELKFGERGFGSIYGALFH</sequence>
<feature type="compositionally biased region" description="Polar residues" evidence="1">
    <location>
        <begin position="1"/>
        <end position="14"/>
    </location>
</feature>
<gene>
    <name evidence="2" type="ORF">EJB05_54461</name>
</gene>
<evidence type="ECO:0000256" key="1">
    <source>
        <dbReference type="SAM" id="MobiDB-lite"/>
    </source>
</evidence>
<proteinExistence type="predicted"/>
<dbReference type="EMBL" id="RWGY01000633">
    <property type="protein sequence ID" value="TVU00151.1"/>
    <property type="molecule type" value="Genomic_DNA"/>
</dbReference>
<evidence type="ECO:0000313" key="3">
    <source>
        <dbReference type="Proteomes" id="UP000324897"/>
    </source>
</evidence>
<feature type="non-terminal residue" evidence="2">
    <location>
        <position position="1"/>
    </location>
</feature>
<evidence type="ECO:0008006" key="4">
    <source>
        <dbReference type="Google" id="ProtNLM"/>
    </source>
</evidence>
<evidence type="ECO:0000313" key="2">
    <source>
        <dbReference type="EMBL" id="TVU00151.1"/>
    </source>
</evidence>
<dbReference type="AlphaFoldDB" id="A0A5J9SMD8"/>
<name>A0A5J9SMD8_9POAL</name>
<reference evidence="2 3" key="1">
    <citation type="journal article" date="2019" name="Sci. Rep.">
        <title>A high-quality genome of Eragrostis curvula grass provides insights into Poaceae evolution and supports new strategies to enhance forage quality.</title>
        <authorList>
            <person name="Carballo J."/>
            <person name="Santos B.A.C.M."/>
            <person name="Zappacosta D."/>
            <person name="Garbus I."/>
            <person name="Selva J.P."/>
            <person name="Gallo C.A."/>
            <person name="Diaz A."/>
            <person name="Albertini E."/>
            <person name="Caccamo M."/>
            <person name="Echenique V."/>
        </authorList>
    </citation>
    <scope>NUCLEOTIDE SEQUENCE [LARGE SCALE GENOMIC DNA]</scope>
    <source>
        <strain evidence="3">cv. Victoria</strain>
        <tissue evidence="2">Leaf</tissue>
    </source>
</reference>
<feature type="region of interest" description="Disordered" evidence="1">
    <location>
        <begin position="1"/>
        <end position="23"/>
    </location>
</feature>
<comment type="caution">
    <text evidence="2">The sequence shown here is derived from an EMBL/GenBank/DDBJ whole genome shotgun (WGS) entry which is preliminary data.</text>
</comment>
<dbReference type="Gene3D" id="3.30.200.20">
    <property type="entry name" value="Phosphorylase Kinase, domain 1"/>
    <property type="match status" value="1"/>
</dbReference>
<dbReference type="Gramene" id="TVU00151">
    <property type="protein sequence ID" value="TVU00151"/>
    <property type="gene ID" value="EJB05_54461"/>
</dbReference>